<dbReference type="PANTHER" id="PTHR36710:SF17">
    <property type="entry name" value="PLANT INVERTASE_PECTIN METHYLESTERASE INHIBITOR SUPERFAMILY PROTEIN"/>
    <property type="match status" value="1"/>
</dbReference>
<feature type="non-terminal residue" evidence="5">
    <location>
        <position position="1"/>
    </location>
</feature>
<dbReference type="InterPro" id="IPR035513">
    <property type="entry name" value="Invertase/methylesterase_inhib"/>
</dbReference>
<accession>D7MY85</accession>
<feature type="domain" description="Pectinesterase inhibitor" evidence="4">
    <location>
        <begin position="1"/>
        <end position="134"/>
    </location>
</feature>
<dbReference type="KEGG" id="aly:9298316"/>
<evidence type="ECO:0000313" key="6">
    <source>
        <dbReference type="Proteomes" id="UP000008694"/>
    </source>
</evidence>
<proteinExistence type="inferred from homology"/>
<keyword evidence="1" id="KW-0732">Signal</keyword>
<dbReference type="SUPFAM" id="SSF101148">
    <property type="entry name" value="Plant invertase/pectin methylesterase inhibitor"/>
    <property type="match status" value="1"/>
</dbReference>
<evidence type="ECO:0000256" key="1">
    <source>
        <dbReference type="ARBA" id="ARBA00022729"/>
    </source>
</evidence>
<dbReference type="NCBIfam" id="TIGR01614">
    <property type="entry name" value="PME_inhib"/>
    <property type="match status" value="1"/>
</dbReference>
<protein>
    <submittedName>
        <fullName evidence="5">Predicted protein</fullName>
    </submittedName>
</protein>
<organism evidence="6">
    <name type="scientific">Arabidopsis lyrata subsp. lyrata</name>
    <name type="common">Lyre-leaved rock-cress</name>
    <dbReference type="NCBI Taxonomy" id="81972"/>
    <lineage>
        <taxon>Eukaryota</taxon>
        <taxon>Viridiplantae</taxon>
        <taxon>Streptophyta</taxon>
        <taxon>Embryophyta</taxon>
        <taxon>Tracheophyta</taxon>
        <taxon>Spermatophyta</taxon>
        <taxon>Magnoliopsida</taxon>
        <taxon>eudicotyledons</taxon>
        <taxon>Gunneridae</taxon>
        <taxon>Pentapetalae</taxon>
        <taxon>rosids</taxon>
        <taxon>malvids</taxon>
        <taxon>Brassicales</taxon>
        <taxon>Brassicaceae</taxon>
        <taxon>Camelineae</taxon>
        <taxon>Arabidopsis</taxon>
    </lineage>
</organism>
<dbReference type="SMART" id="SM00856">
    <property type="entry name" value="PMEI"/>
    <property type="match status" value="1"/>
</dbReference>
<dbReference type="Gene3D" id="1.20.140.40">
    <property type="entry name" value="Invertase/pectin methylesterase inhibitor family protein"/>
    <property type="match status" value="1"/>
</dbReference>
<name>D7MY85_ARALL</name>
<comment type="similarity">
    <text evidence="3">Belongs to the PMEI family.</text>
</comment>
<keyword evidence="6" id="KW-1185">Reference proteome</keyword>
<dbReference type="EMBL" id="GL349255">
    <property type="protein sequence ID" value="EFH38496.1"/>
    <property type="molecule type" value="Genomic_DNA"/>
</dbReference>
<dbReference type="CDD" id="cd15797">
    <property type="entry name" value="PMEI"/>
    <property type="match status" value="1"/>
</dbReference>
<evidence type="ECO:0000313" key="5">
    <source>
        <dbReference type="EMBL" id="EFH38496.1"/>
    </source>
</evidence>
<dbReference type="InterPro" id="IPR006501">
    <property type="entry name" value="Pectinesterase_inhib_dom"/>
</dbReference>
<dbReference type="InterPro" id="IPR034086">
    <property type="entry name" value="PMEI_plant"/>
</dbReference>
<dbReference type="Proteomes" id="UP000008694">
    <property type="component" value="Unassembled WGS sequence"/>
</dbReference>
<dbReference type="InterPro" id="IPR052421">
    <property type="entry name" value="PCW_Enzyme_Inhibitor"/>
</dbReference>
<gene>
    <name evidence="5" type="ORF">ARALYDRAFT_655558</name>
</gene>
<dbReference type="AlphaFoldDB" id="D7MY85"/>
<evidence type="ECO:0000256" key="3">
    <source>
        <dbReference type="ARBA" id="ARBA00038471"/>
    </source>
</evidence>
<evidence type="ECO:0000259" key="4">
    <source>
        <dbReference type="SMART" id="SM00856"/>
    </source>
</evidence>
<sequence length="146" mass="16498">NVNASFCYEFMKSYPQIATMDISDLAKFLINYDFQKTLDLMKHFQSLTNSTTDRSSKESYKICSELFSLGIHLLESSLKALATNDYDTLDRNVSDMSAYAEECGSELSSVIKPIPQLLKGVSIVENVGHIVLVILECFLRKEKTFC</sequence>
<reference evidence="6" key="1">
    <citation type="journal article" date="2011" name="Nat. Genet.">
        <title>The Arabidopsis lyrata genome sequence and the basis of rapid genome size change.</title>
        <authorList>
            <person name="Hu T.T."/>
            <person name="Pattyn P."/>
            <person name="Bakker E.G."/>
            <person name="Cao J."/>
            <person name="Cheng J.-F."/>
            <person name="Clark R.M."/>
            <person name="Fahlgren N."/>
            <person name="Fawcett J.A."/>
            <person name="Grimwood J."/>
            <person name="Gundlach H."/>
            <person name="Haberer G."/>
            <person name="Hollister J.D."/>
            <person name="Ossowski S."/>
            <person name="Ottilar R.P."/>
            <person name="Salamov A.A."/>
            <person name="Schneeberger K."/>
            <person name="Spannagl M."/>
            <person name="Wang X."/>
            <person name="Yang L."/>
            <person name="Nasrallah M.E."/>
            <person name="Bergelson J."/>
            <person name="Carrington J.C."/>
            <person name="Gaut B.S."/>
            <person name="Schmutz J."/>
            <person name="Mayer K.F.X."/>
            <person name="Van de Peer Y."/>
            <person name="Grigoriev I.V."/>
            <person name="Nordborg M."/>
            <person name="Weigel D."/>
            <person name="Guo Y.-L."/>
        </authorList>
    </citation>
    <scope>NUCLEOTIDE SEQUENCE [LARGE SCALE GENOMIC DNA]</scope>
    <source>
        <strain evidence="6">cv. MN47</strain>
    </source>
</reference>
<dbReference type="Gramene" id="Al_scaffold_0851_1">
    <property type="protein sequence ID" value="Al_scaffold_0851_1"/>
    <property type="gene ID" value="Al_scaffold_0851_1"/>
</dbReference>
<dbReference type="GO" id="GO:0046910">
    <property type="term" value="F:pectinesterase inhibitor activity"/>
    <property type="evidence" value="ECO:0007669"/>
    <property type="project" value="InterPro"/>
</dbReference>
<dbReference type="PANTHER" id="PTHR36710">
    <property type="entry name" value="PECTINESTERASE INHIBITOR-LIKE"/>
    <property type="match status" value="1"/>
</dbReference>
<dbReference type="HOGENOM" id="CLU_123543_2_0_1"/>
<dbReference type="OrthoDB" id="764172at2759"/>
<dbReference type="Pfam" id="PF04043">
    <property type="entry name" value="PMEI"/>
    <property type="match status" value="1"/>
</dbReference>
<evidence type="ECO:0000256" key="2">
    <source>
        <dbReference type="ARBA" id="ARBA00023157"/>
    </source>
</evidence>
<keyword evidence="2" id="KW-1015">Disulfide bond</keyword>